<name>A0A2H0BK73_9BACT</name>
<dbReference type="Proteomes" id="UP000229334">
    <property type="component" value="Unassembled WGS sequence"/>
</dbReference>
<evidence type="ECO:0000256" key="1">
    <source>
        <dbReference type="SAM" id="Phobius"/>
    </source>
</evidence>
<protein>
    <recommendedName>
        <fullName evidence="4">PrgI family protein</fullName>
    </recommendedName>
</protein>
<comment type="caution">
    <text evidence="2">The sequence shown here is derived from an EMBL/GenBank/DDBJ whole genome shotgun (WGS) entry which is preliminary data.</text>
</comment>
<sequence>MNFQVPQFIEVEDKIIGPLTFKQFIYLAGGAGLAFLIYSQLGLYLGAVPIIVVGAFSFALAFYKINNRPFIYTLQSALKYYLSSKLYLWKKNYHPAVGKKIVLGEDKGIQIPRLSDSRLKELSWSLNVKEHLDQPEN</sequence>
<proteinExistence type="predicted"/>
<dbReference type="Pfam" id="PF12666">
    <property type="entry name" value="PrgI"/>
    <property type="match status" value="1"/>
</dbReference>
<evidence type="ECO:0000313" key="2">
    <source>
        <dbReference type="EMBL" id="PIP58075.1"/>
    </source>
</evidence>
<gene>
    <name evidence="2" type="ORF">COX02_02350</name>
</gene>
<reference evidence="2 3" key="1">
    <citation type="submission" date="2017-09" db="EMBL/GenBank/DDBJ databases">
        <title>Depth-based differentiation of microbial function through sediment-hosted aquifers and enrichment of novel symbionts in the deep terrestrial subsurface.</title>
        <authorList>
            <person name="Probst A.J."/>
            <person name="Ladd B."/>
            <person name="Jarett J.K."/>
            <person name="Geller-Mcgrath D.E."/>
            <person name="Sieber C.M."/>
            <person name="Emerson J.B."/>
            <person name="Anantharaman K."/>
            <person name="Thomas B.C."/>
            <person name="Malmstrom R."/>
            <person name="Stieglmeier M."/>
            <person name="Klingl A."/>
            <person name="Woyke T."/>
            <person name="Ryan C.M."/>
            <person name="Banfield J.F."/>
        </authorList>
    </citation>
    <scope>NUCLEOTIDE SEQUENCE [LARGE SCALE GENOMIC DNA]</scope>
    <source>
        <strain evidence="2">CG22_combo_CG10-13_8_21_14_all_37_9</strain>
    </source>
</reference>
<keyword evidence="1" id="KW-0472">Membrane</keyword>
<accession>A0A2H0BK73</accession>
<feature type="transmembrane region" description="Helical" evidence="1">
    <location>
        <begin position="21"/>
        <end position="38"/>
    </location>
</feature>
<organism evidence="2 3">
    <name type="scientific">Candidatus Vogelbacteria bacterium CG22_combo_CG10-13_8_21_14_all_37_9</name>
    <dbReference type="NCBI Taxonomy" id="1975046"/>
    <lineage>
        <taxon>Bacteria</taxon>
        <taxon>Candidatus Vogeliibacteriota</taxon>
    </lineage>
</organism>
<keyword evidence="1" id="KW-0812">Transmembrane</keyword>
<dbReference type="AlphaFoldDB" id="A0A2H0BK73"/>
<keyword evidence="1" id="KW-1133">Transmembrane helix</keyword>
<feature type="transmembrane region" description="Helical" evidence="1">
    <location>
        <begin position="44"/>
        <end position="63"/>
    </location>
</feature>
<evidence type="ECO:0000313" key="3">
    <source>
        <dbReference type="Proteomes" id="UP000229334"/>
    </source>
</evidence>
<evidence type="ECO:0008006" key="4">
    <source>
        <dbReference type="Google" id="ProtNLM"/>
    </source>
</evidence>
<dbReference type="EMBL" id="PCSX01000035">
    <property type="protein sequence ID" value="PIP58075.1"/>
    <property type="molecule type" value="Genomic_DNA"/>
</dbReference>
<dbReference type="InterPro" id="IPR024414">
    <property type="entry name" value="Uncharacterised_PrgI"/>
</dbReference>